<evidence type="ECO:0000313" key="1">
    <source>
        <dbReference type="EMBL" id="MCW3487687.1"/>
    </source>
</evidence>
<dbReference type="PROSITE" id="PS51257">
    <property type="entry name" value="PROKAR_LIPOPROTEIN"/>
    <property type="match status" value="1"/>
</dbReference>
<evidence type="ECO:0008006" key="3">
    <source>
        <dbReference type="Google" id="ProtNLM"/>
    </source>
</evidence>
<protein>
    <recommendedName>
        <fullName evidence="3">Lipoprotein</fullName>
    </recommendedName>
</protein>
<proteinExistence type="predicted"/>
<keyword evidence="2" id="KW-1185">Reference proteome</keyword>
<accession>A0ABT3IUL8</accession>
<dbReference type="EMBL" id="JAPDNS010000002">
    <property type="protein sequence ID" value="MCW3487687.1"/>
    <property type="molecule type" value="Genomic_DNA"/>
</dbReference>
<gene>
    <name evidence="1" type="ORF">OL497_27560</name>
</gene>
<dbReference type="RefSeq" id="WP_264734492.1">
    <property type="nucleotide sequence ID" value="NZ_JAPDNR010000001.1"/>
</dbReference>
<name>A0ABT3IUL8_9BACT</name>
<dbReference type="Proteomes" id="UP001207742">
    <property type="component" value="Unassembled WGS sequence"/>
</dbReference>
<organism evidence="1 2">
    <name type="scientific">Chitinophaga nivalis</name>
    <dbReference type="NCBI Taxonomy" id="2991709"/>
    <lineage>
        <taxon>Bacteria</taxon>
        <taxon>Pseudomonadati</taxon>
        <taxon>Bacteroidota</taxon>
        <taxon>Chitinophagia</taxon>
        <taxon>Chitinophagales</taxon>
        <taxon>Chitinophagaceae</taxon>
        <taxon>Chitinophaga</taxon>
    </lineage>
</organism>
<reference evidence="1 2" key="1">
    <citation type="submission" date="2022-10" db="EMBL/GenBank/DDBJ databases">
        <title>Chitinophaga nivalis PC15 sp. nov., isolated from Pyeongchang county, South Korea.</title>
        <authorList>
            <person name="Trinh H.N."/>
        </authorList>
    </citation>
    <scope>NUCLEOTIDE SEQUENCE [LARGE SCALE GENOMIC DNA]</scope>
    <source>
        <strain evidence="1 2">PC14</strain>
    </source>
</reference>
<comment type="caution">
    <text evidence="1">The sequence shown here is derived from an EMBL/GenBank/DDBJ whole genome shotgun (WGS) entry which is preliminary data.</text>
</comment>
<sequence>MFNKHALKTGVVAAIAVGITFTACKKDDNNTPEPTPARSTSFDLLGTGADAAKKVGAITVTENKDSSVNVVLKLTKNVKDTVHHVFFIGGTFTAPTKDTLLSTTVKGTGSELTTNLFKDIKKITLRRANGATKDTSFKYDDAVKFSANLKVLHSAFKADKDTIAIGNFGKSK</sequence>
<evidence type="ECO:0000313" key="2">
    <source>
        <dbReference type="Proteomes" id="UP001207742"/>
    </source>
</evidence>